<dbReference type="Proteomes" id="UP000450000">
    <property type="component" value="Unassembled WGS sequence"/>
</dbReference>
<feature type="domain" description="Pyrrolo-quinoline quinone repeat" evidence="1">
    <location>
        <begin position="137"/>
        <end position="244"/>
    </location>
</feature>
<sequence>MTFKNIFDSGGDEADSAKKAADALNRDIPGAGTVSGPVRDLESKQDPWLVRQTAHGAFDVMGFLNPLLQKFHDASADQLRAAQDPASTFAMASSAMKKAAEAMKVEIRPEDLPNVSTERASLLLTTELGQSEGLAVDPARNKAYVGDLAGQKLSAVDLATGAKRVVASSLGDIRDVTLDGNGTAYAADYGGGRVVAVDLTTGSVRTVASVLGAYGVALDGAGKAYVANWNDGQLIAVDLKSGQKNTVTDGLGRASAVALAGNGKAYVGQREGGALYEVDLAAGTKRLVTTLPAANATRVALDGAGNAYVADSGGGRLYLVNLADGAQRVVASGLGHPYGLALDGGNGRIYVSNQEGQLWRLSQRVAQALGGIGKVVP</sequence>
<reference evidence="2 3" key="1">
    <citation type="submission" date="2019-09" db="EMBL/GenBank/DDBJ databases">
        <title>Genome Sequences of Streptomyces kaniharaensis ATCC 21070.</title>
        <authorList>
            <person name="Zhu W."/>
            <person name="De Crecy-Lagard V."/>
            <person name="Richards N.G."/>
        </authorList>
    </citation>
    <scope>NUCLEOTIDE SEQUENCE [LARGE SCALE GENOMIC DNA]</scope>
    <source>
        <strain evidence="2 3">SF-557</strain>
    </source>
</reference>
<dbReference type="InterPro" id="IPR018391">
    <property type="entry name" value="PQQ_b-propeller_rpt"/>
</dbReference>
<name>A0A6N7KIA1_9ACTN</name>
<dbReference type="EMBL" id="WBOF01000001">
    <property type="protein sequence ID" value="MQS11061.1"/>
    <property type="molecule type" value="Genomic_DNA"/>
</dbReference>
<gene>
    <name evidence="2" type="ORF">F7Q99_01870</name>
</gene>
<dbReference type="AlphaFoldDB" id="A0A6N7KIA1"/>
<dbReference type="SUPFAM" id="SSF101898">
    <property type="entry name" value="NHL repeat"/>
    <property type="match status" value="1"/>
</dbReference>
<dbReference type="Gene3D" id="2.120.10.30">
    <property type="entry name" value="TolB, C-terminal domain"/>
    <property type="match status" value="1"/>
</dbReference>
<dbReference type="OrthoDB" id="3994189at2"/>
<evidence type="ECO:0000313" key="3">
    <source>
        <dbReference type="Proteomes" id="UP000450000"/>
    </source>
</evidence>
<dbReference type="Pfam" id="PF13360">
    <property type="entry name" value="PQQ_2"/>
    <property type="match status" value="1"/>
</dbReference>
<keyword evidence="3" id="KW-1185">Reference proteome</keyword>
<evidence type="ECO:0000313" key="2">
    <source>
        <dbReference type="EMBL" id="MQS11061.1"/>
    </source>
</evidence>
<dbReference type="InterPro" id="IPR051200">
    <property type="entry name" value="Host-pathogen_enzymatic-act"/>
</dbReference>
<protein>
    <submittedName>
        <fullName evidence="2">PQQ-binding-like beta-propeller repeat protein</fullName>
    </submittedName>
</protein>
<dbReference type="InterPro" id="IPR002372">
    <property type="entry name" value="PQQ_rpt_dom"/>
</dbReference>
<evidence type="ECO:0000259" key="1">
    <source>
        <dbReference type="Pfam" id="PF13360"/>
    </source>
</evidence>
<proteinExistence type="predicted"/>
<organism evidence="2 3">
    <name type="scientific">Streptomyces kaniharaensis</name>
    <dbReference type="NCBI Taxonomy" id="212423"/>
    <lineage>
        <taxon>Bacteria</taxon>
        <taxon>Bacillati</taxon>
        <taxon>Actinomycetota</taxon>
        <taxon>Actinomycetes</taxon>
        <taxon>Kitasatosporales</taxon>
        <taxon>Streptomycetaceae</taxon>
        <taxon>Streptomyces</taxon>
    </lineage>
</organism>
<dbReference type="PANTHER" id="PTHR47197:SF3">
    <property type="entry name" value="DIHYDRO-HEME D1 DEHYDROGENASE"/>
    <property type="match status" value="1"/>
</dbReference>
<dbReference type="RefSeq" id="WP_153459778.1">
    <property type="nucleotide sequence ID" value="NZ_WBOF01000001.1"/>
</dbReference>
<accession>A0A6N7KIA1</accession>
<dbReference type="SMART" id="SM00564">
    <property type="entry name" value="PQQ"/>
    <property type="match status" value="5"/>
</dbReference>
<dbReference type="InterPro" id="IPR011042">
    <property type="entry name" value="6-blade_b-propeller_TolB-like"/>
</dbReference>
<dbReference type="Gene3D" id="2.40.10.500">
    <property type="match status" value="1"/>
</dbReference>
<dbReference type="PANTHER" id="PTHR47197">
    <property type="entry name" value="PROTEIN NIRF"/>
    <property type="match status" value="1"/>
</dbReference>
<comment type="caution">
    <text evidence="2">The sequence shown here is derived from an EMBL/GenBank/DDBJ whole genome shotgun (WGS) entry which is preliminary data.</text>
</comment>